<dbReference type="GO" id="GO:0008270">
    <property type="term" value="F:zinc ion binding"/>
    <property type="evidence" value="ECO:0007669"/>
    <property type="project" value="UniProtKB-KW"/>
</dbReference>
<keyword evidence="11 15" id="KW-1133">Transmembrane helix</keyword>
<keyword evidence="18" id="KW-1185">Reference proteome</keyword>
<dbReference type="PROSITE" id="PS50089">
    <property type="entry name" value="ZF_RING_2"/>
    <property type="match status" value="1"/>
</dbReference>
<evidence type="ECO:0000256" key="5">
    <source>
        <dbReference type="ARBA" id="ARBA00022679"/>
    </source>
</evidence>
<evidence type="ECO:0000313" key="18">
    <source>
        <dbReference type="Proteomes" id="UP001327560"/>
    </source>
</evidence>
<dbReference type="GO" id="GO:0016567">
    <property type="term" value="P:protein ubiquitination"/>
    <property type="evidence" value="ECO:0007669"/>
    <property type="project" value="InterPro"/>
</dbReference>
<keyword evidence="10" id="KW-0862">Zinc</keyword>
<evidence type="ECO:0000256" key="11">
    <source>
        <dbReference type="ARBA" id="ARBA00022989"/>
    </source>
</evidence>
<evidence type="ECO:0000256" key="12">
    <source>
        <dbReference type="ARBA" id="ARBA00023136"/>
    </source>
</evidence>
<dbReference type="GO" id="GO:0016020">
    <property type="term" value="C:membrane"/>
    <property type="evidence" value="ECO:0007669"/>
    <property type="project" value="UniProtKB-SubCell"/>
</dbReference>
<dbReference type="SUPFAM" id="SSF57850">
    <property type="entry name" value="RING/U-box"/>
    <property type="match status" value="1"/>
</dbReference>
<comment type="subcellular location">
    <subcellularLocation>
        <location evidence="2">Membrane</location>
        <topology evidence="2">Single-pass membrane protein</topology>
    </subcellularLocation>
</comment>
<evidence type="ECO:0000256" key="10">
    <source>
        <dbReference type="ARBA" id="ARBA00022833"/>
    </source>
</evidence>
<keyword evidence="5" id="KW-0808">Transferase</keyword>
<evidence type="ECO:0000256" key="6">
    <source>
        <dbReference type="ARBA" id="ARBA00022692"/>
    </source>
</evidence>
<dbReference type="FunFam" id="3.30.40.10:FF:000187">
    <property type="entry name" value="E3 ubiquitin-protein ligase ATL6"/>
    <property type="match status" value="1"/>
</dbReference>
<dbReference type="PANTHER" id="PTHR46913">
    <property type="entry name" value="RING-H2 FINGER PROTEIN ATL16"/>
    <property type="match status" value="1"/>
</dbReference>
<keyword evidence="9" id="KW-0833">Ubl conjugation pathway</keyword>
<dbReference type="EC" id="2.3.2.27" evidence="4"/>
<gene>
    <name evidence="17" type="ORF">Cni_G08764</name>
</gene>
<evidence type="ECO:0000259" key="16">
    <source>
        <dbReference type="PROSITE" id="PS50089"/>
    </source>
</evidence>
<keyword evidence="6 15" id="KW-0812">Transmembrane</keyword>
<dbReference type="Proteomes" id="UP001327560">
    <property type="component" value="Chromosome 3"/>
</dbReference>
<sequence>MDATLVHLATKQPPAPTYSSLPILLAVAIVGMLVLLVGYFVFVTRCRRRPFSLSSGQPATTAQFRGLDPGAIRSIPVVKFDVEAETAAFCAVCLSEFREEERLKLLPSCAHAFHVDCIDTWLQFNTNCPLCRSEVSAAAAADRFVVVLAPRRDRSGETSRAEAAPATTWKKKRHHRKEGSMGDECIGVAREKEEQFCVEPIRRSFSMNSSSARNDQ</sequence>
<evidence type="ECO:0000256" key="15">
    <source>
        <dbReference type="SAM" id="Phobius"/>
    </source>
</evidence>
<dbReference type="InterPro" id="IPR001841">
    <property type="entry name" value="Znf_RING"/>
</dbReference>
<feature type="domain" description="RING-type" evidence="16">
    <location>
        <begin position="90"/>
        <end position="132"/>
    </location>
</feature>
<dbReference type="PANTHER" id="PTHR46913:SF1">
    <property type="entry name" value="RING-H2 FINGER PROTEIN ATL16"/>
    <property type="match status" value="1"/>
</dbReference>
<keyword evidence="8 13" id="KW-0863">Zinc-finger</keyword>
<dbReference type="GO" id="GO:0061630">
    <property type="term" value="F:ubiquitin protein ligase activity"/>
    <property type="evidence" value="ECO:0007669"/>
    <property type="project" value="UniProtKB-EC"/>
</dbReference>
<dbReference type="SMART" id="SM00184">
    <property type="entry name" value="RING"/>
    <property type="match status" value="1"/>
</dbReference>
<evidence type="ECO:0000256" key="3">
    <source>
        <dbReference type="ARBA" id="ARBA00004906"/>
    </source>
</evidence>
<name>A0AAQ3Q600_9LILI</name>
<dbReference type="Gene3D" id="3.30.40.10">
    <property type="entry name" value="Zinc/RING finger domain, C3HC4 (zinc finger)"/>
    <property type="match status" value="1"/>
</dbReference>
<evidence type="ECO:0000256" key="14">
    <source>
        <dbReference type="SAM" id="MobiDB-lite"/>
    </source>
</evidence>
<dbReference type="InterPro" id="IPR013083">
    <property type="entry name" value="Znf_RING/FYVE/PHD"/>
</dbReference>
<feature type="transmembrane region" description="Helical" evidence="15">
    <location>
        <begin position="20"/>
        <end position="42"/>
    </location>
</feature>
<keyword evidence="12 15" id="KW-0472">Membrane</keyword>
<evidence type="ECO:0000256" key="4">
    <source>
        <dbReference type="ARBA" id="ARBA00012483"/>
    </source>
</evidence>
<accession>A0AAQ3Q600</accession>
<comment type="catalytic activity">
    <reaction evidence="1">
        <text>S-ubiquitinyl-[E2 ubiquitin-conjugating enzyme]-L-cysteine + [acceptor protein]-L-lysine = [E2 ubiquitin-conjugating enzyme]-L-cysteine + N(6)-ubiquitinyl-[acceptor protein]-L-lysine.</text>
        <dbReference type="EC" id="2.3.2.27"/>
    </reaction>
</comment>
<dbReference type="EMBL" id="CP136892">
    <property type="protein sequence ID" value="WOL00051.1"/>
    <property type="molecule type" value="Genomic_DNA"/>
</dbReference>
<keyword evidence="7" id="KW-0479">Metal-binding</keyword>
<evidence type="ECO:0000256" key="7">
    <source>
        <dbReference type="ARBA" id="ARBA00022723"/>
    </source>
</evidence>
<evidence type="ECO:0000256" key="8">
    <source>
        <dbReference type="ARBA" id="ARBA00022771"/>
    </source>
</evidence>
<evidence type="ECO:0000256" key="9">
    <source>
        <dbReference type="ARBA" id="ARBA00022786"/>
    </source>
</evidence>
<evidence type="ECO:0000256" key="2">
    <source>
        <dbReference type="ARBA" id="ARBA00004167"/>
    </source>
</evidence>
<evidence type="ECO:0000256" key="13">
    <source>
        <dbReference type="PROSITE-ProRule" id="PRU00175"/>
    </source>
</evidence>
<proteinExistence type="predicted"/>
<evidence type="ECO:0000256" key="1">
    <source>
        <dbReference type="ARBA" id="ARBA00000900"/>
    </source>
</evidence>
<dbReference type="AlphaFoldDB" id="A0AAQ3Q600"/>
<feature type="region of interest" description="Disordered" evidence="14">
    <location>
        <begin position="155"/>
        <end position="178"/>
    </location>
</feature>
<dbReference type="InterPro" id="IPR044600">
    <property type="entry name" value="ATL1/ATL16-like"/>
</dbReference>
<evidence type="ECO:0000313" key="17">
    <source>
        <dbReference type="EMBL" id="WOL00051.1"/>
    </source>
</evidence>
<dbReference type="CDD" id="cd16461">
    <property type="entry name" value="RING-H2_EL5-like"/>
    <property type="match status" value="1"/>
</dbReference>
<organism evidence="17 18">
    <name type="scientific">Canna indica</name>
    <name type="common">Indian-shot</name>
    <dbReference type="NCBI Taxonomy" id="4628"/>
    <lineage>
        <taxon>Eukaryota</taxon>
        <taxon>Viridiplantae</taxon>
        <taxon>Streptophyta</taxon>
        <taxon>Embryophyta</taxon>
        <taxon>Tracheophyta</taxon>
        <taxon>Spermatophyta</taxon>
        <taxon>Magnoliopsida</taxon>
        <taxon>Liliopsida</taxon>
        <taxon>Zingiberales</taxon>
        <taxon>Cannaceae</taxon>
        <taxon>Canna</taxon>
    </lineage>
</organism>
<reference evidence="17 18" key="1">
    <citation type="submission" date="2023-10" db="EMBL/GenBank/DDBJ databases">
        <title>Chromosome-scale genome assembly provides insights into flower coloration mechanisms of Canna indica.</title>
        <authorList>
            <person name="Li C."/>
        </authorList>
    </citation>
    <scope>NUCLEOTIDE SEQUENCE [LARGE SCALE GENOMIC DNA]</scope>
    <source>
        <tissue evidence="17">Flower</tissue>
    </source>
</reference>
<protein>
    <recommendedName>
        <fullName evidence="4">RING-type E3 ubiquitin transferase</fullName>
        <ecNumber evidence="4">2.3.2.27</ecNumber>
    </recommendedName>
</protein>
<dbReference type="Pfam" id="PF13639">
    <property type="entry name" value="zf-RING_2"/>
    <property type="match status" value="1"/>
</dbReference>
<comment type="pathway">
    <text evidence="3">Protein modification; protein ubiquitination.</text>
</comment>